<dbReference type="PANTHER" id="PTHR22933">
    <property type="entry name" value="FI18007P1-RELATED"/>
    <property type="match status" value="1"/>
</dbReference>
<feature type="compositionally biased region" description="Polar residues" evidence="1">
    <location>
        <begin position="260"/>
        <end position="303"/>
    </location>
</feature>
<keyword evidence="2" id="KW-0732">Signal</keyword>
<feature type="compositionally biased region" description="Low complexity" evidence="1">
    <location>
        <begin position="1475"/>
        <end position="1489"/>
    </location>
</feature>
<evidence type="ECO:0000259" key="3">
    <source>
        <dbReference type="PROSITE" id="PS50940"/>
    </source>
</evidence>
<dbReference type="Proteomes" id="UP000466442">
    <property type="component" value="Linkage Group LG9"/>
</dbReference>
<feature type="compositionally biased region" description="Low complexity" evidence="1">
    <location>
        <begin position="1000"/>
        <end position="1023"/>
    </location>
</feature>
<dbReference type="Pfam" id="PF01607">
    <property type="entry name" value="CBM_14"/>
    <property type="match status" value="1"/>
</dbReference>
<dbReference type="EMBL" id="WIXP02000009">
    <property type="protein sequence ID" value="KAF6205281.1"/>
    <property type="molecule type" value="Genomic_DNA"/>
</dbReference>
<protein>
    <recommendedName>
        <fullName evidence="3">Chitin-binding type-2 domain-containing protein</fullName>
    </recommendedName>
</protein>
<dbReference type="InterPro" id="IPR052976">
    <property type="entry name" value="Scoloptoxin-like"/>
</dbReference>
<gene>
    <name evidence="4" type="ORF">GE061_019450</name>
</gene>
<feature type="region of interest" description="Disordered" evidence="1">
    <location>
        <begin position="518"/>
        <end position="543"/>
    </location>
</feature>
<dbReference type="SUPFAM" id="SSF57625">
    <property type="entry name" value="Invertebrate chitin-binding proteins"/>
    <property type="match status" value="1"/>
</dbReference>
<feature type="compositionally biased region" description="Low complexity" evidence="1">
    <location>
        <begin position="1067"/>
        <end position="1079"/>
    </location>
</feature>
<feature type="region of interest" description="Disordered" evidence="1">
    <location>
        <begin position="260"/>
        <end position="339"/>
    </location>
</feature>
<comment type="caution">
    <text evidence="4">The sequence shown here is derived from an EMBL/GenBank/DDBJ whole genome shotgun (WGS) entry which is preliminary data.</text>
</comment>
<feature type="compositionally biased region" description="Basic and acidic residues" evidence="1">
    <location>
        <begin position="973"/>
        <end position="987"/>
    </location>
</feature>
<evidence type="ECO:0000313" key="5">
    <source>
        <dbReference type="Proteomes" id="UP000466442"/>
    </source>
</evidence>
<evidence type="ECO:0000313" key="4">
    <source>
        <dbReference type="EMBL" id="KAF6205281.1"/>
    </source>
</evidence>
<feature type="compositionally biased region" description="Polar residues" evidence="1">
    <location>
        <begin position="326"/>
        <end position="339"/>
    </location>
</feature>
<sequence length="1722" mass="187637">MRPPPIGIVIGVFLSIALGVQSARRPRVVSLPMPTSETIPYVAEVMGATSYEEVVEEEDKYVNGNKRVQRKLNVQGEGERELDPEHPEYQEYQGVMGRPGVDFPVLPNIPRTEFSCRKVKKSGYYADLETGCQVFHICDGGRKISFLCPNGTIFRQSHLICDWWFRVDCERSVELYDESAEQLAHDQMIYKKRAEEIARAMKTSTTASPTTERSLNYRNSRRKNERPSGKVVDLTPLNQGNQISESFVDNKAAFTKTNQATNSFSPSAEGNPQPSAFGYNTNPTPDLTSISYSEQRSTHTVQEQKPVPSGPSYPNIVGGFNGAPTGPQSTYQQPPVNSNAGQVYQQSHVDFNAAPTAPQNTYQQPTLNTGPVKQVYQQSVTDFNAAPTGPQNTYQQSTVNNPTSEQVYQQANLEFNKLGLSTANPPVNNVQQGAGNTNYKFSYTASAVGQSSSSSVGAPKDFTNNQVFNQQTAYHQEKESQIPAETASFGSSRHRFANQLEQGYQNDYPQNVYIATPSTTSTETPATSTFSTSTYNASPSSYHSGSTVYNQDGTTNYNNGAGSSSRGTATFSSVGTTSYNSGEASAFNTVSSPSYNTDGTTTYNSGSTSYSTGTTTYKQASSTTYQSGTNDYRYQTKQNVVSSTRAPPTTKPVNRGSFKHHNSKTQHVNPQFQYKQTSAPYTTTTLVPSSSQVYNSHMQPYSSLNQEAQLANGSPTDQANWKGTPSGPDYNTNKDSYRGESSSQAFSTYNSYTTGQSSPAFNSLSQVKESPSSTAKPYRGKTVFNVKIRPNKDYSLLELHRLHPTNSPSSTPGYSTTVAPFVTSERTSSYSTYASQPTSSHSPASTVYSTNSQQTNAVFSTYPSIPHKYATVNITGTPEEIRPENVNSLMDTGINPTSADALHTFASIYSSAESFDDTTTRPHVSDVVLTLGPSTTEEPTTTIKPITSTNGDELPSELSKNTKDSYSYLFSSDSKEQAESHKDDLTPKESGSAISDLNRTAQKQASKQQSKTSSKNTETTSIKPPDSTQKFRDSSELRELAQVFSRALSAYLEDPETFKEILAQVRPTEPNPSDTTTPNPDDEVLDFSDASQSRTGTTEPPGTTVFNNDDVTADISIGEINNLVPSAKLVDADNSYETNSISPFASQSVNDVEFTTASPTASSDINVVSSGSSVDYDPKLGSPEDTSYFPTAGGVNDDSRPRYGGFHNNTRKKFNSYSPYGAELRNIITTGTPITESTTVSVPSTTAVPFTTTQYTTWETTTLPPPSSILPAAQQVNSLVASHNILYGTSAQYSSSSEEEFDSALNSEEQEKLLQTSGSQSLVSSHNYASFANHFNKHGQKLYGKDTFANYAPSAIAEDPSAIGNEYFKDDIIPYFGQEPPFETISEPSAFQTQTPNFGDKILKNRTEFNDINTQASVNSYTIDNRNILASKGSLDKNVISDRMGTFGTDGTASPTWTSSPYETTQYFSSSSVEVSPSDSSFGPSSIKPTTYHPHHSSEATTVESVQNEITSTVPTTTVQETTTTDAVWPTTMSPENPEYHSVMQAKAKEMFGMLNETAATMLMQVMTQAENNMTLRKLVLLLVDDRTKDKTEEKTRINLINALLTHENDIEEVTTVASTSPAPKKKVMKIMRVRAGSGRSLKLQRGLDTQTAIAGSNSIRNVTDFNKANAAKLYIPSGPAATLKPSVRPPTTTLSPKLPYDSDARALELLKTLYNLAAKWG</sequence>
<feature type="compositionally biased region" description="Polar residues" evidence="1">
    <location>
        <begin position="202"/>
        <end position="218"/>
    </location>
</feature>
<feature type="region of interest" description="Disordered" evidence="1">
    <location>
        <begin position="639"/>
        <end position="671"/>
    </location>
</feature>
<feature type="region of interest" description="Disordered" evidence="1">
    <location>
        <begin position="1475"/>
        <end position="1507"/>
    </location>
</feature>
<proteinExistence type="predicted"/>
<feature type="domain" description="Chitin-binding type-2" evidence="3">
    <location>
        <begin position="113"/>
        <end position="171"/>
    </location>
</feature>
<organism evidence="4 5">
    <name type="scientific">Apolygus lucorum</name>
    <name type="common">Small green plant bug</name>
    <name type="synonym">Lygocoris lucorum</name>
    <dbReference type="NCBI Taxonomy" id="248454"/>
    <lineage>
        <taxon>Eukaryota</taxon>
        <taxon>Metazoa</taxon>
        <taxon>Ecdysozoa</taxon>
        <taxon>Arthropoda</taxon>
        <taxon>Hexapoda</taxon>
        <taxon>Insecta</taxon>
        <taxon>Pterygota</taxon>
        <taxon>Neoptera</taxon>
        <taxon>Paraneoptera</taxon>
        <taxon>Hemiptera</taxon>
        <taxon>Heteroptera</taxon>
        <taxon>Panheteroptera</taxon>
        <taxon>Cimicomorpha</taxon>
        <taxon>Miridae</taxon>
        <taxon>Mirini</taxon>
        <taxon>Apolygus</taxon>
    </lineage>
</organism>
<dbReference type="OrthoDB" id="8194050at2759"/>
<dbReference type="Gene3D" id="2.170.140.10">
    <property type="entry name" value="Chitin binding domain"/>
    <property type="match status" value="1"/>
</dbReference>
<feature type="chain" id="PRO_5035790418" description="Chitin-binding type-2 domain-containing protein" evidence="2">
    <location>
        <begin position="23"/>
        <end position="1722"/>
    </location>
</feature>
<feature type="compositionally biased region" description="Polar residues" evidence="1">
    <location>
        <begin position="1089"/>
        <end position="1103"/>
    </location>
</feature>
<dbReference type="PROSITE" id="PS50940">
    <property type="entry name" value="CHIT_BIND_II"/>
    <property type="match status" value="1"/>
</dbReference>
<feature type="compositionally biased region" description="Polar residues" evidence="1">
    <location>
        <begin position="758"/>
        <end position="775"/>
    </location>
</feature>
<feature type="region of interest" description="Disordered" evidence="1">
    <location>
        <begin position="929"/>
        <end position="1034"/>
    </location>
</feature>
<feature type="region of interest" description="Disordered" evidence="1">
    <location>
        <begin position="1298"/>
        <end position="1319"/>
    </location>
</feature>
<dbReference type="GO" id="GO:0008061">
    <property type="term" value="F:chitin binding"/>
    <property type="evidence" value="ECO:0007669"/>
    <property type="project" value="InterPro"/>
</dbReference>
<dbReference type="GO" id="GO:0005576">
    <property type="term" value="C:extracellular region"/>
    <property type="evidence" value="ECO:0007669"/>
    <property type="project" value="InterPro"/>
</dbReference>
<feature type="region of interest" description="Disordered" evidence="1">
    <location>
        <begin position="758"/>
        <end position="778"/>
    </location>
</feature>
<dbReference type="SMART" id="SM00494">
    <property type="entry name" value="ChtBD2"/>
    <property type="match status" value="1"/>
</dbReference>
<feature type="signal peptide" evidence="2">
    <location>
        <begin position="1"/>
        <end position="22"/>
    </location>
</feature>
<feature type="region of interest" description="Disordered" evidence="1">
    <location>
        <begin position="1064"/>
        <end position="1103"/>
    </location>
</feature>
<evidence type="ECO:0000256" key="2">
    <source>
        <dbReference type="SAM" id="SignalP"/>
    </source>
</evidence>
<evidence type="ECO:0000256" key="1">
    <source>
        <dbReference type="SAM" id="MobiDB-lite"/>
    </source>
</evidence>
<name>A0A8S9XAE7_APOLU</name>
<dbReference type="PANTHER" id="PTHR22933:SF42">
    <property type="entry name" value="FI18455P1-RELATED"/>
    <property type="match status" value="1"/>
</dbReference>
<dbReference type="InterPro" id="IPR036508">
    <property type="entry name" value="Chitin-bd_dom_sf"/>
</dbReference>
<feature type="region of interest" description="Disordered" evidence="1">
    <location>
        <begin position="711"/>
        <end position="742"/>
    </location>
</feature>
<reference evidence="4" key="1">
    <citation type="journal article" date="2021" name="Mol. Ecol. Resour.">
        <title>Apolygus lucorum genome provides insights into omnivorousness and mesophyll feeding.</title>
        <authorList>
            <person name="Liu Y."/>
            <person name="Liu H."/>
            <person name="Wang H."/>
            <person name="Huang T."/>
            <person name="Liu B."/>
            <person name="Yang B."/>
            <person name="Yin L."/>
            <person name="Li B."/>
            <person name="Zhang Y."/>
            <person name="Zhang S."/>
            <person name="Jiang F."/>
            <person name="Zhang X."/>
            <person name="Ren Y."/>
            <person name="Wang B."/>
            <person name="Wang S."/>
            <person name="Lu Y."/>
            <person name="Wu K."/>
            <person name="Fan W."/>
            <person name="Wang G."/>
        </authorList>
    </citation>
    <scope>NUCLEOTIDE SEQUENCE</scope>
    <source>
        <strain evidence="4">12Hb</strain>
    </source>
</reference>
<feature type="compositionally biased region" description="Low complexity" evidence="1">
    <location>
        <begin position="934"/>
        <end position="949"/>
    </location>
</feature>
<dbReference type="InterPro" id="IPR002557">
    <property type="entry name" value="Chitin-bd_dom"/>
</dbReference>
<feature type="compositionally biased region" description="Low complexity" evidence="1">
    <location>
        <begin position="518"/>
        <end position="534"/>
    </location>
</feature>
<keyword evidence="5" id="KW-1185">Reference proteome</keyword>
<accession>A0A8S9XAE7</accession>
<feature type="region of interest" description="Disordered" evidence="1">
    <location>
        <begin position="201"/>
        <end position="236"/>
    </location>
</feature>
<feature type="region of interest" description="Disordered" evidence="1">
    <location>
        <begin position="1188"/>
        <end position="1210"/>
    </location>
</feature>